<dbReference type="FunFam" id="1.20.1070.10:FF:000160">
    <property type="entry name" value="Related to Opsin-1"/>
    <property type="match status" value="1"/>
</dbReference>
<evidence type="ECO:0000256" key="4">
    <source>
        <dbReference type="ARBA" id="ARBA00022989"/>
    </source>
</evidence>
<dbReference type="SUPFAM" id="SSF81321">
    <property type="entry name" value="Family A G protein-coupled receptor-like"/>
    <property type="match status" value="1"/>
</dbReference>
<dbReference type="GO" id="GO:0005886">
    <property type="term" value="C:plasma membrane"/>
    <property type="evidence" value="ECO:0007669"/>
    <property type="project" value="TreeGrafter"/>
</dbReference>
<sequence>MAGSSLDNNPPNASRHLTAGGSDWLWAVTAIMGLCDLAMIGWSFARPRGTRVFHQIGIIVLTTATIAYFAMASDLGAAPATEEFLRGGAPGTTRQIFYVRYIQWFITLPLLLLVLLLTTGLTLSDIFTTIFMGWVLVICGLVGAFTTTSYKWGFFVFGLFALFYIWHALLGHGLRSTFISGGGVRSGYIRTAGYFALLLMLYPICWACAEGGNVISVTGEMIWYGILDLLAGPVFLFFSLFGLRSVDMAAFGLWSGKYTDTG</sequence>
<evidence type="ECO:0000256" key="3">
    <source>
        <dbReference type="ARBA" id="ARBA00022692"/>
    </source>
</evidence>
<evidence type="ECO:0008006" key="9">
    <source>
        <dbReference type="Google" id="ProtNLM"/>
    </source>
</evidence>
<dbReference type="Proteomes" id="UP000298390">
    <property type="component" value="Unassembled WGS sequence"/>
</dbReference>
<dbReference type="PANTHER" id="PTHR28286:SF1">
    <property type="entry name" value="30 KDA HEAT SHOCK PROTEIN-RELATED"/>
    <property type="match status" value="1"/>
</dbReference>
<organism evidence="7 8">
    <name type="scientific">Rhodofomes roseus</name>
    <dbReference type="NCBI Taxonomy" id="34475"/>
    <lineage>
        <taxon>Eukaryota</taxon>
        <taxon>Fungi</taxon>
        <taxon>Dikarya</taxon>
        <taxon>Basidiomycota</taxon>
        <taxon>Agaricomycotina</taxon>
        <taxon>Agaricomycetes</taxon>
        <taxon>Polyporales</taxon>
        <taxon>Rhodofomes</taxon>
    </lineage>
</organism>
<feature type="transmembrane region" description="Helical" evidence="6">
    <location>
        <begin position="24"/>
        <end position="45"/>
    </location>
</feature>
<accession>A0A4Y9XUU7</accession>
<feature type="transmembrane region" description="Helical" evidence="6">
    <location>
        <begin position="152"/>
        <end position="170"/>
    </location>
</feature>
<feature type="transmembrane region" description="Helical" evidence="6">
    <location>
        <begin position="191"/>
        <end position="209"/>
    </location>
</feature>
<dbReference type="CDD" id="cd15239">
    <property type="entry name" value="7tm_YRO2_fungal-like"/>
    <property type="match status" value="1"/>
</dbReference>
<evidence type="ECO:0000256" key="5">
    <source>
        <dbReference type="ARBA" id="ARBA00023136"/>
    </source>
</evidence>
<evidence type="ECO:0000313" key="8">
    <source>
        <dbReference type="Proteomes" id="UP000298390"/>
    </source>
</evidence>
<keyword evidence="5 6" id="KW-0472">Membrane</keyword>
<feature type="transmembrane region" description="Helical" evidence="6">
    <location>
        <begin position="101"/>
        <end position="119"/>
    </location>
</feature>
<feature type="transmembrane region" description="Helical" evidence="6">
    <location>
        <begin position="52"/>
        <end position="71"/>
    </location>
</feature>
<dbReference type="SMART" id="SM01021">
    <property type="entry name" value="Bac_rhodopsin"/>
    <property type="match status" value="1"/>
</dbReference>
<evidence type="ECO:0000256" key="1">
    <source>
        <dbReference type="ARBA" id="ARBA00004141"/>
    </source>
</evidence>
<proteinExistence type="inferred from homology"/>
<keyword evidence="4 6" id="KW-1133">Transmembrane helix</keyword>
<dbReference type="EMBL" id="SEKV01000857">
    <property type="protein sequence ID" value="TFY53203.1"/>
    <property type="molecule type" value="Genomic_DNA"/>
</dbReference>
<dbReference type="AlphaFoldDB" id="A0A4Y9XUU7"/>
<dbReference type="Gene3D" id="1.20.1070.10">
    <property type="entry name" value="Rhodopsin 7-helix transmembrane proteins"/>
    <property type="match status" value="1"/>
</dbReference>
<evidence type="ECO:0000256" key="2">
    <source>
        <dbReference type="ARBA" id="ARBA00008130"/>
    </source>
</evidence>
<name>A0A4Y9XUU7_9APHY</name>
<keyword evidence="3 6" id="KW-0812">Transmembrane</keyword>
<dbReference type="InterPro" id="IPR001425">
    <property type="entry name" value="Arc/bac/fun_rhodopsins"/>
</dbReference>
<gene>
    <name evidence="7" type="ORF">EVJ58_g9577</name>
</gene>
<feature type="transmembrane region" description="Helical" evidence="6">
    <location>
        <begin position="221"/>
        <end position="243"/>
    </location>
</feature>
<reference evidence="7 8" key="1">
    <citation type="submission" date="2019-01" db="EMBL/GenBank/DDBJ databases">
        <title>Genome sequencing of the rare red list fungi Fomitopsis rosea.</title>
        <authorList>
            <person name="Buettner E."/>
            <person name="Kellner H."/>
        </authorList>
    </citation>
    <scope>NUCLEOTIDE SEQUENCE [LARGE SCALE GENOMIC DNA]</scope>
    <source>
        <strain evidence="7 8">DSM 105464</strain>
    </source>
</reference>
<dbReference type="PRINTS" id="PR00251">
    <property type="entry name" value="BACTRLOPSIN"/>
</dbReference>
<comment type="caution">
    <text evidence="7">The sequence shown here is derived from an EMBL/GenBank/DDBJ whole genome shotgun (WGS) entry which is preliminary data.</text>
</comment>
<protein>
    <recommendedName>
        <fullName evidence="9">Heat shock protein 30</fullName>
    </recommendedName>
</protein>
<feature type="transmembrane region" description="Helical" evidence="6">
    <location>
        <begin position="126"/>
        <end position="146"/>
    </location>
</feature>
<evidence type="ECO:0000256" key="6">
    <source>
        <dbReference type="SAM" id="Phobius"/>
    </source>
</evidence>
<dbReference type="GO" id="GO:0005783">
    <property type="term" value="C:endoplasmic reticulum"/>
    <property type="evidence" value="ECO:0007669"/>
    <property type="project" value="TreeGrafter"/>
</dbReference>
<comment type="similarity">
    <text evidence="2">Belongs to the archaeal/bacterial/fungal opsin family.</text>
</comment>
<dbReference type="Pfam" id="PF01036">
    <property type="entry name" value="Bac_rhodopsin"/>
    <property type="match status" value="1"/>
</dbReference>
<dbReference type="PANTHER" id="PTHR28286">
    <property type="match status" value="1"/>
</dbReference>
<comment type="subcellular location">
    <subcellularLocation>
        <location evidence="1">Membrane</location>
        <topology evidence="1">Multi-pass membrane protein</topology>
    </subcellularLocation>
</comment>
<feature type="non-terminal residue" evidence="7">
    <location>
        <position position="262"/>
    </location>
</feature>
<dbReference type="InterPro" id="IPR043476">
    <property type="entry name" value="Yro2-like_7TM"/>
</dbReference>
<evidence type="ECO:0000313" key="7">
    <source>
        <dbReference type="EMBL" id="TFY53203.1"/>
    </source>
</evidence>